<dbReference type="GO" id="GO:0016763">
    <property type="term" value="F:pentosyltransferase activity"/>
    <property type="evidence" value="ECO:0007669"/>
    <property type="project" value="TreeGrafter"/>
</dbReference>
<evidence type="ECO:0000256" key="5">
    <source>
        <dbReference type="ARBA" id="ARBA00022692"/>
    </source>
</evidence>
<comment type="caution">
    <text evidence="10">The sequence shown here is derived from an EMBL/GenBank/DDBJ whole genome shotgun (WGS) entry which is preliminary data.</text>
</comment>
<organism evidence="10 11">
    <name type="scientific">Candidatus Woykebacteria bacterium GWA1_44_8</name>
    <dbReference type="NCBI Taxonomy" id="1802591"/>
    <lineage>
        <taxon>Bacteria</taxon>
        <taxon>Candidatus Woykeibacteriota</taxon>
    </lineage>
</organism>
<feature type="transmembrane region" description="Helical" evidence="8">
    <location>
        <begin position="119"/>
        <end position="137"/>
    </location>
</feature>
<feature type="transmembrane region" description="Helical" evidence="8">
    <location>
        <begin position="375"/>
        <end position="395"/>
    </location>
</feature>
<protein>
    <recommendedName>
        <fullName evidence="9">Glycosyltransferase RgtA/B/C/D-like domain-containing protein</fullName>
    </recommendedName>
</protein>
<feature type="transmembrane region" description="Helical" evidence="8">
    <location>
        <begin position="257"/>
        <end position="274"/>
    </location>
</feature>
<sequence length="521" mass="60162">MFNLGQLPAIMHRDELAIAYNAFSIIETGKDEWGTPWPLVFKSFGDYKLPVMVYSTALGIKLFGLNQFGARFMAALLSSLAVPLAYFFVKELFRSRRLALMVSLLLAFSFWHLHNSRNIYEPVVSLTFTIPSYWALFKAAKAGRYLWVSLFFFWFSIWIYNTALIIFVPLFLSWMVYSWKNFSSRLKKVWLLGFLAMLVIVLSYVYLTMGITSGKSQTTIFFSQQLVDENKARLHRFWISGVPLYPILVNGERTMQIVYHFYQSYVMAFSPVYLFFSGGNNSWHNLTRIDLGDINPVLLPLALMGLVFLIKEIKKPASVFLLLLLVLAPLPSALTVDSPNTNRLIDLHFIVEIMAAVGFVLAMQQIKSRLRPAMMTLTVFAYLVLTAQFLSRYFLIYNKSLHPDWHEGFDQLMKRVDLEKGNYDQVIVDTQVPAAYIYYAFYAQYPPEKLQQLPSVSTNNFNRLNQIDNIYFGPADSYPTQTSERILVVKSASHQLTDQSFLFSILNWENYSLWYGAVFQI</sequence>
<keyword evidence="3" id="KW-0328">Glycosyltransferase</keyword>
<feature type="transmembrane region" description="Helical" evidence="8">
    <location>
        <begin position="68"/>
        <end position="89"/>
    </location>
</feature>
<keyword evidence="5 8" id="KW-0812">Transmembrane</keyword>
<dbReference type="STRING" id="1802591.A2113_00385"/>
<dbReference type="PANTHER" id="PTHR33908:SF11">
    <property type="entry name" value="MEMBRANE PROTEIN"/>
    <property type="match status" value="1"/>
</dbReference>
<keyword evidence="2" id="KW-1003">Cell membrane</keyword>
<accession>A0A1G1W1Q9</accession>
<feature type="domain" description="Glycosyltransferase RgtA/B/C/D-like" evidence="9">
    <location>
        <begin position="50"/>
        <end position="202"/>
    </location>
</feature>
<keyword evidence="4" id="KW-0808">Transferase</keyword>
<name>A0A1G1W1Q9_9BACT</name>
<proteinExistence type="predicted"/>
<evidence type="ECO:0000313" key="11">
    <source>
        <dbReference type="Proteomes" id="UP000176299"/>
    </source>
</evidence>
<dbReference type="InterPro" id="IPR050297">
    <property type="entry name" value="LipidA_mod_glycosyltrf_83"/>
</dbReference>
<feature type="transmembrane region" description="Helical" evidence="8">
    <location>
        <begin position="96"/>
        <end position="113"/>
    </location>
</feature>
<feature type="transmembrane region" description="Helical" evidence="8">
    <location>
        <begin position="149"/>
        <end position="177"/>
    </location>
</feature>
<evidence type="ECO:0000259" key="9">
    <source>
        <dbReference type="Pfam" id="PF13231"/>
    </source>
</evidence>
<evidence type="ECO:0000256" key="1">
    <source>
        <dbReference type="ARBA" id="ARBA00004651"/>
    </source>
</evidence>
<dbReference type="EMBL" id="MHCN01000012">
    <property type="protein sequence ID" value="OGY21592.1"/>
    <property type="molecule type" value="Genomic_DNA"/>
</dbReference>
<evidence type="ECO:0000256" key="4">
    <source>
        <dbReference type="ARBA" id="ARBA00022679"/>
    </source>
</evidence>
<evidence type="ECO:0000313" key="10">
    <source>
        <dbReference type="EMBL" id="OGY21592.1"/>
    </source>
</evidence>
<dbReference type="AlphaFoldDB" id="A0A1G1W1Q9"/>
<dbReference type="Pfam" id="PF13231">
    <property type="entry name" value="PMT_2"/>
    <property type="match status" value="1"/>
</dbReference>
<comment type="subcellular location">
    <subcellularLocation>
        <location evidence="1">Cell membrane</location>
        <topology evidence="1">Multi-pass membrane protein</topology>
    </subcellularLocation>
</comment>
<dbReference type="GO" id="GO:0005886">
    <property type="term" value="C:plasma membrane"/>
    <property type="evidence" value="ECO:0007669"/>
    <property type="project" value="UniProtKB-SubCell"/>
</dbReference>
<evidence type="ECO:0000256" key="7">
    <source>
        <dbReference type="ARBA" id="ARBA00023136"/>
    </source>
</evidence>
<feature type="transmembrane region" description="Helical" evidence="8">
    <location>
        <begin position="189"/>
        <end position="207"/>
    </location>
</feature>
<evidence type="ECO:0000256" key="6">
    <source>
        <dbReference type="ARBA" id="ARBA00022989"/>
    </source>
</evidence>
<dbReference type="GO" id="GO:0009103">
    <property type="term" value="P:lipopolysaccharide biosynthetic process"/>
    <property type="evidence" value="ECO:0007669"/>
    <property type="project" value="UniProtKB-ARBA"/>
</dbReference>
<dbReference type="InterPro" id="IPR038731">
    <property type="entry name" value="RgtA/B/C-like"/>
</dbReference>
<keyword evidence="7 8" id="KW-0472">Membrane</keyword>
<evidence type="ECO:0000256" key="2">
    <source>
        <dbReference type="ARBA" id="ARBA00022475"/>
    </source>
</evidence>
<feature type="transmembrane region" description="Helical" evidence="8">
    <location>
        <begin position="294"/>
        <end position="310"/>
    </location>
</feature>
<feature type="transmembrane region" description="Helical" evidence="8">
    <location>
        <begin position="317"/>
        <end position="335"/>
    </location>
</feature>
<evidence type="ECO:0000256" key="3">
    <source>
        <dbReference type="ARBA" id="ARBA00022676"/>
    </source>
</evidence>
<reference evidence="10 11" key="1">
    <citation type="journal article" date="2016" name="Nat. Commun.">
        <title>Thousands of microbial genomes shed light on interconnected biogeochemical processes in an aquifer system.</title>
        <authorList>
            <person name="Anantharaman K."/>
            <person name="Brown C.T."/>
            <person name="Hug L.A."/>
            <person name="Sharon I."/>
            <person name="Castelle C.J."/>
            <person name="Probst A.J."/>
            <person name="Thomas B.C."/>
            <person name="Singh A."/>
            <person name="Wilkins M.J."/>
            <person name="Karaoz U."/>
            <person name="Brodie E.L."/>
            <person name="Williams K.H."/>
            <person name="Hubbard S.S."/>
            <person name="Banfield J.F."/>
        </authorList>
    </citation>
    <scope>NUCLEOTIDE SEQUENCE [LARGE SCALE GENOMIC DNA]</scope>
</reference>
<dbReference type="Proteomes" id="UP000176299">
    <property type="component" value="Unassembled WGS sequence"/>
</dbReference>
<evidence type="ECO:0000256" key="8">
    <source>
        <dbReference type="SAM" id="Phobius"/>
    </source>
</evidence>
<keyword evidence="6 8" id="KW-1133">Transmembrane helix</keyword>
<gene>
    <name evidence="10" type="ORF">A2113_00385</name>
</gene>
<dbReference type="PANTHER" id="PTHR33908">
    <property type="entry name" value="MANNOSYLTRANSFERASE YKCB-RELATED"/>
    <property type="match status" value="1"/>
</dbReference>
<feature type="transmembrane region" description="Helical" evidence="8">
    <location>
        <begin position="347"/>
        <end position="363"/>
    </location>
</feature>